<dbReference type="Proteomes" id="UP000319257">
    <property type="component" value="Unassembled WGS sequence"/>
</dbReference>
<comment type="subcellular location">
    <subcellularLocation>
        <location evidence="1">Membrane</location>
        <topology evidence="1">Multi-pass membrane protein</topology>
    </subcellularLocation>
</comment>
<evidence type="ECO:0000256" key="2">
    <source>
        <dbReference type="ARBA" id="ARBA00022692"/>
    </source>
</evidence>
<feature type="transmembrane region" description="Helical" evidence="6">
    <location>
        <begin position="70"/>
        <end position="94"/>
    </location>
</feature>
<dbReference type="PROSITE" id="PS50850">
    <property type="entry name" value="MFS"/>
    <property type="match status" value="1"/>
</dbReference>
<keyword evidence="9" id="KW-1185">Reference proteome</keyword>
<keyword evidence="2 6" id="KW-0812">Transmembrane</keyword>
<feature type="domain" description="Major facilitator superfamily (MFS) profile" evidence="7">
    <location>
        <begin position="70"/>
        <end position="548"/>
    </location>
</feature>
<protein>
    <recommendedName>
        <fullName evidence="7">Major facilitator superfamily (MFS) profile domain-containing protein</fullName>
    </recommendedName>
</protein>
<dbReference type="PANTHER" id="PTHR23502:SF20">
    <property type="entry name" value="TRANSPORTER, PUTATIVE (AFU_ORTHOLOGUE AFUA_6G13880)-RELATED"/>
    <property type="match status" value="1"/>
</dbReference>
<dbReference type="SUPFAM" id="SSF103473">
    <property type="entry name" value="MFS general substrate transporter"/>
    <property type="match status" value="1"/>
</dbReference>
<evidence type="ECO:0000256" key="1">
    <source>
        <dbReference type="ARBA" id="ARBA00004141"/>
    </source>
</evidence>
<evidence type="ECO:0000256" key="3">
    <source>
        <dbReference type="ARBA" id="ARBA00022989"/>
    </source>
</evidence>
<accession>A0A507BKD3</accession>
<dbReference type="GO" id="GO:0022857">
    <property type="term" value="F:transmembrane transporter activity"/>
    <property type="evidence" value="ECO:0007669"/>
    <property type="project" value="InterPro"/>
</dbReference>
<comment type="caution">
    <text evidence="8">The sequence shown here is derived from an EMBL/GenBank/DDBJ whole genome shotgun (WGS) entry which is preliminary data.</text>
</comment>
<sequence length="548" mass="59738">MALGVLADQKLEHVPGTAPLSHKDNAMFEVPGFDERLLKHDTTGKIVLIPQPSSSCNDPYNWSRFKKAKIVISFILASVTVGVVAPVLAPAYVTLAHEWNVTLTKFVLGTTGSSVAGSAFASLFVNTLSIQFGKRPLYLMAAIGLMVGSFWGAAAHSFTSYVASRTWVGIWMAPLEALIPTTIADVWFVHERGFYNGLFNFAFMTGVNLATPISGPIIQSAGWRTALWGHGGFSGFVAIVVFFFMPETAFHRDSALDIDVHAVGTVEPKPVLEPKAEGSVEQAESPASNAASEQSQGFTDTPTPYWRELLPWSGYYHPVSYHHSLWQCARLLVCPTVLWACLTFTIAVSCLVLVSLTISQIFAAPPYNFSIRSVGAVNVSSFVATMLGAVLAGPLLDGLSRFMSKSNKGIFEPEFRLPAMIVYICTTATGFFAWGQALYAQDPWPIPVIVCLGLISIGVQISIACCVTYVIDCHRDKAPEVMAVMNLARNAFALGMSFYVNDWLVEQDVRYAFFTMGGIHIGVALLAIPMYIWGKRARSFAFRHGLSE</sequence>
<feature type="transmembrane region" description="Helical" evidence="6">
    <location>
        <begin position="512"/>
        <end position="533"/>
    </location>
</feature>
<proteinExistence type="predicted"/>
<feature type="transmembrane region" description="Helical" evidence="6">
    <location>
        <begin position="417"/>
        <end position="434"/>
    </location>
</feature>
<dbReference type="GO" id="GO:0005886">
    <property type="term" value="C:plasma membrane"/>
    <property type="evidence" value="ECO:0007669"/>
    <property type="project" value="TreeGrafter"/>
</dbReference>
<feature type="transmembrane region" description="Helical" evidence="6">
    <location>
        <begin position="227"/>
        <end position="245"/>
    </location>
</feature>
<feature type="compositionally biased region" description="Polar residues" evidence="5">
    <location>
        <begin position="285"/>
        <end position="300"/>
    </location>
</feature>
<keyword evidence="4 6" id="KW-0472">Membrane</keyword>
<dbReference type="EMBL" id="SKBQ01000139">
    <property type="protein sequence ID" value="TPX17551.1"/>
    <property type="molecule type" value="Genomic_DNA"/>
</dbReference>
<feature type="transmembrane region" description="Helical" evidence="6">
    <location>
        <begin position="137"/>
        <end position="158"/>
    </location>
</feature>
<organism evidence="8 9">
    <name type="scientific">Thyridium curvatum</name>
    <dbReference type="NCBI Taxonomy" id="1093900"/>
    <lineage>
        <taxon>Eukaryota</taxon>
        <taxon>Fungi</taxon>
        <taxon>Dikarya</taxon>
        <taxon>Ascomycota</taxon>
        <taxon>Pezizomycotina</taxon>
        <taxon>Sordariomycetes</taxon>
        <taxon>Sordariomycetidae</taxon>
        <taxon>Thyridiales</taxon>
        <taxon>Thyridiaceae</taxon>
        <taxon>Thyridium</taxon>
    </lineage>
</organism>
<feature type="transmembrane region" description="Helical" evidence="6">
    <location>
        <begin position="106"/>
        <end position="125"/>
    </location>
</feature>
<dbReference type="Pfam" id="PF07690">
    <property type="entry name" value="MFS_1"/>
    <property type="match status" value="1"/>
</dbReference>
<evidence type="ECO:0000256" key="4">
    <source>
        <dbReference type="ARBA" id="ARBA00023136"/>
    </source>
</evidence>
<evidence type="ECO:0000313" key="8">
    <source>
        <dbReference type="EMBL" id="TPX17551.1"/>
    </source>
</evidence>
<dbReference type="STRING" id="1093900.A0A507BKD3"/>
<feature type="transmembrane region" description="Helical" evidence="6">
    <location>
        <begin position="170"/>
        <end position="189"/>
    </location>
</feature>
<evidence type="ECO:0000259" key="7">
    <source>
        <dbReference type="PROSITE" id="PS50850"/>
    </source>
</evidence>
<feature type="transmembrane region" description="Helical" evidence="6">
    <location>
        <begin position="446"/>
        <end position="471"/>
    </location>
</feature>
<dbReference type="InParanoid" id="A0A507BKD3"/>
<dbReference type="AlphaFoldDB" id="A0A507BKD3"/>
<feature type="transmembrane region" description="Helical" evidence="6">
    <location>
        <begin position="337"/>
        <end position="363"/>
    </location>
</feature>
<evidence type="ECO:0000256" key="6">
    <source>
        <dbReference type="SAM" id="Phobius"/>
    </source>
</evidence>
<dbReference type="OrthoDB" id="2585655at2759"/>
<feature type="region of interest" description="Disordered" evidence="5">
    <location>
        <begin position="274"/>
        <end position="300"/>
    </location>
</feature>
<reference evidence="8 9" key="1">
    <citation type="submission" date="2019-06" db="EMBL/GenBank/DDBJ databases">
        <title>Draft genome sequence of the filamentous fungus Phialemoniopsis curvata isolated from diesel fuel.</title>
        <authorList>
            <person name="Varaljay V.A."/>
            <person name="Lyon W.J."/>
            <person name="Crouch A.L."/>
            <person name="Drake C.E."/>
            <person name="Hollomon J.M."/>
            <person name="Nadeau L.J."/>
            <person name="Nunn H.S."/>
            <person name="Stevenson B.S."/>
            <person name="Bojanowski C.L."/>
            <person name="Crookes-Goodson W.J."/>
        </authorList>
    </citation>
    <scope>NUCLEOTIDE SEQUENCE [LARGE SCALE GENOMIC DNA]</scope>
    <source>
        <strain evidence="8 9">D216</strain>
    </source>
</reference>
<dbReference type="PANTHER" id="PTHR23502">
    <property type="entry name" value="MAJOR FACILITATOR SUPERFAMILY"/>
    <property type="match status" value="1"/>
</dbReference>
<dbReference type="InterPro" id="IPR020846">
    <property type="entry name" value="MFS_dom"/>
</dbReference>
<keyword evidence="3 6" id="KW-1133">Transmembrane helix</keyword>
<feature type="transmembrane region" description="Helical" evidence="6">
    <location>
        <begin position="483"/>
        <end position="500"/>
    </location>
</feature>
<dbReference type="Gene3D" id="1.20.1250.20">
    <property type="entry name" value="MFS general substrate transporter like domains"/>
    <property type="match status" value="1"/>
</dbReference>
<dbReference type="InterPro" id="IPR011701">
    <property type="entry name" value="MFS"/>
</dbReference>
<evidence type="ECO:0000256" key="5">
    <source>
        <dbReference type="SAM" id="MobiDB-lite"/>
    </source>
</evidence>
<evidence type="ECO:0000313" key="9">
    <source>
        <dbReference type="Proteomes" id="UP000319257"/>
    </source>
</evidence>
<feature type="transmembrane region" description="Helical" evidence="6">
    <location>
        <begin position="201"/>
        <end position="221"/>
    </location>
</feature>
<dbReference type="GeneID" id="41979591"/>
<feature type="transmembrane region" description="Helical" evidence="6">
    <location>
        <begin position="375"/>
        <end position="396"/>
    </location>
</feature>
<dbReference type="InterPro" id="IPR036259">
    <property type="entry name" value="MFS_trans_sf"/>
</dbReference>
<name>A0A507BKD3_9PEZI</name>
<gene>
    <name evidence="8" type="ORF">E0L32_012144</name>
</gene>
<dbReference type="RefSeq" id="XP_030999262.1">
    <property type="nucleotide sequence ID" value="XM_031134952.1"/>
</dbReference>